<keyword evidence="2" id="KW-1185">Reference proteome</keyword>
<reference evidence="1" key="1">
    <citation type="journal article" date="2025" name="Int. J. Syst. Evol. Microbiol.">
        <title>Inconstantimicrobium mannanitabidum sp. nov., a novel member of the family Clostridiaceae isolated from anoxic soil under the treatment of reductive soil disinfestation.</title>
        <authorList>
            <person name="Ueki A."/>
            <person name="Tonouchi A."/>
            <person name="Honma S."/>
            <person name="Kaku N."/>
            <person name="Ueki K."/>
        </authorList>
    </citation>
    <scope>NUCLEOTIDE SEQUENCE</scope>
    <source>
        <strain evidence="1">TW13</strain>
    </source>
</reference>
<dbReference type="EMBL" id="BROD01000001">
    <property type="protein sequence ID" value="GKX68348.1"/>
    <property type="molecule type" value="Genomic_DNA"/>
</dbReference>
<accession>A0ACB5RH34</accession>
<organism evidence="1 2">
    <name type="scientific">Inconstantimicrobium mannanitabidum</name>
    <dbReference type="NCBI Taxonomy" id="1604901"/>
    <lineage>
        <taxon>Bacteria</taxon>
        <taxon>Bacillati</taxon>
        <taxon>Bacillota</taxon>
        <taxon>Clostridia</taxon>
        <taxon>Eubacteriales</taxon>
        <taxon>Clostridiaceae</taxon>
        <taxon>Inconstantimicrobium</taxon>
    </lineage>
</organism>
<protein>
    <submittedName>
        <fullName evidence="1">Uncharacterized protein</fullName>
    </submittedName>
</protein>
<evidence type="ECO:0000313" key="2">
    <source>
        <dbReference type="Proteomes" id="UP001058074"/>
    </source>
</evidence>
<dbReference type="Proteomes" id="UP001058074">
    <property type="component" value="Unassembled WGS sequence"/>
</dbReference>
<sequence>MLIEGLIVFFLNGKIKYLIAIFQIILVNCILYFEGFFIYERLNKLYGSYFWFEQHSPWDASFITILFCVVSTVLAALSYIFLRKFSTFLILKIKK</sequence>
<evidence type="ECO:0000313" key="1">
    <source>
        <dbReference type="EMBL" id="GKX68348.1"/>
    </source>
</evidence>
<gene>
    <name evidence="1" type="ORF">rsdtw13_36060</name>
</gene>
<name>A0ACB5RH34_9CLOT</name>
<proteinExistence type="predicted"/>
<comment type="caution">
    <text evidence="1">The sequence shown here is derived from an EMBL/GenBank/DDBJ whole genome shotgun (WGS) entry which is preliminary data.</text>
</comment>